<dbReference type="Proteomes" id="UP001597045">
    <property type="component" value="Unassembled WGS sequence"/>
</dbReference>
<evidence type="ECO:0008006" key="3">
    <source>
        <dbReference type="Google" id="ProtNLM"/>
    </source>
</evidence>
<organism evidence="1 2">
    <name type="scientific">Kibdelosporangium lantanae</name>
    <dbReference type="NCBI Taxonomy" id="1497396"/>
    <lineage>
        <taxon>Bacteria</taxon>
        <taxon>Bacillati</taxon>
        <taxon>Actinomycetota</taxon>
        <taxon>Actinomycetes</taxon>
        <taxon>Pseudonocardiales</taxon>
        <taxon>Pseudonocardiaceae</taxon>
        <taxon>Kibdelosporangium</taxon>
    </lineage>
</organism>
<protein>
    <recommendedName>
        <fullName evidence="3">HD domain-containing protein</fullName>
    </recommendedName>
</protein>
<accession>A0ABW3M6S4</accession>
<keyword evidence="2" id="KW-1185">Reference proteome</keyword>
<name>A0ABW3M6S4_9PSEU</name>
<comment type="caution">
    <text evidence="1">The sequence shown here is derived from an EMBL/GenBank/DDBJ whole genome shotgun (WGS) entry which is preliminary data.</text>
</comment>
<gene>
    <name evidence="1" type="ORF">ACFQ1S_08980</name>
</gene>
<dbReference type="EMBL" id="JBHTIS010000381">
    <property type="protein sequence ID" value="MFD1045688.1"/>
    <property type="molecule type" value="Genomic_DNA"/>
</dbReference>
<proteinExistence type="predicted"/>
<reference evidence="2" key="1">
    <citation type="journal article" date="2019" name="Int. J. Syst. Evol. Microbiol.">
        <title>The Global Catalogue of Microorganisms (GCM) 10K type strain sequencing project: providing services to taxonomists for standard genome sequencing and annotation.</title>
        <authorList>
            <consortium name="The Broad Institute Genomics Platform"/>
            <consortium name="The Broad Institute Genome Sequencing Center for Infectious Disease"/>
            <person name="Wu L."/>
            <person name="Ma J."/>
        </authorList>
    </citation>
    <scope>NUCLEOTIDE SEQUENCE [LARGE SCALE GENOMIC DNA]</scope>
    <source>
        <strain evidence="2">JCM 31486</strain>
    </source>
</reference>
<evidence type="ECO:0000313" key="2">
    <source>
        <dbReference type="Proteomes" id="UP001597045"/>
    </source>
</evidence>
<sequence length="99" mass="10829">MNDGFAIDLDEAEKAAKYPDGSLAHAAEYLRAPLVGLIMSCHDFAKPGGSQAADRLQGAYPVWSHMIADRMEHACEILDANAEALRQILALYRRVDGRS</sequence>
<evidence type="ECO:0000313" key="1">
    <source>
        <dbReference type="EMBL" id="MFD1045688.1"/>
    </source>
</evidence>